<evidence type="ECO:0000313" key="10">
    <source>
        <dbReference type="EMBL" id="AUW31404.1"/>
    </source>
</evidence>
<feature type="transmembrane region" description="Helical" evidence="7">
    <location>
        <begin position="12"/>
        <end position="33"/>
    </location>
</feature>
<protein>
    <submittedName>
        <fullName evidence="9 10">Integral membrane protein</fullName>
    </submittedName>
</protein>
<dbReference type="EMBL" id="KX264273">
    <property type="protein sequence ID" value="ANM86543.1"/>
    <property type="molecule type" value="Genomic_DNA"/>
</dbReference>
<feature type="transmembrane region" description="Helical" evidence="7">
    <location>
        <begin position="105"/>
        <end position="130"/>
    </location>
</feature>
<evidence type="ECO:0000256" key="3">
    <source>
        <dbReference type="ARBA" id="ARBA00022989"/>
    </source>
</evidence>
<evidence type="ECO:0000259" key="8">
    <source>
        <dbReference type="Pfam" id="PF20684"/>
    </source>
</evidence>
<dbReference type="AlphaFoldDB" id="A0A1Z1CCM1"/>
<evidence type="ECO:0000256" key="6">
    <source>
        <dbReference type="SAM" id="MobiDB-lite"/>
    </source>
</evidence>
<proteinExistence type="inferred from homology"/>
<dbReference type="InterPro" id="IPR052337">
    <property type="entry name" value="SAT4-like"/>
</dbReference>
<feature type="transmembrane region" description="Helical" evidence="7">
    <location>
        <begin position="150"/>
        <end position="172"/>
    </location>
</feature>
<dbReference type="PANTHER" id="PTHR33048:SF47">
    <property type="entry name" value="INTEGRAL MEMBRANE PROTEIN-RELATED"/>
    <property type="match status" value="1"/>
</dbReference>
<accession>A0A1Z1CCM1</accession>
<comment type="similarity">
    <text evidence="5">Belongs to the SAT4 family.</text>
</comment>
<dbReference type="Pfam" id="PF20684">
    <property type="entry name" value="Fung_rhodopsin"/>
    <property type="match status" value="1"/>
</dbReference>
<keyword evidence="2 7" id="KW-0812">Transmembrane</keyword>
<evidence type="ECO:0000256" key="4">
    <source>
        <dbReference type="ARBA" id="ARBA00023136"/>
    </source>
</evidence>
<organism evidence="9">
    <name type="scientific">Cladonia uncialis subsp. uncialis</name>
    <dbReference type="NCBI Taxonomy" id="180999"/>
    <lineage>
        <taxon>Eukaryota</taxon>
        <taxon>Fungi</taxon>
        <taxon>Dikarya</taxon>
        <taxon>Ascomycota</taxon>
        <taxon>Pezizomycotina</taxon>
        <taxon>Lecanoromycetes</taxon>
        <taxon>OSLEUM clade</taxon>
        <taxon>Lecanoromycetidae</taxon>
        <taxon>Lecanorales</taxon>
        <taxon>Lecanorineae</taxon>
        <taxon>Cladoniaceae</taxon>
        <taxon>Cladonia</taxon>
    </lineage>
</organism>
<name>A0A1Z1CCM1_CLAUC</name>
<feature type="domain" description="Rhodopsin" evidence="8">
    <location>
        <begin position="62"/>
        <end position="250"/>
    </location>
</feature>
<sequence>MSEPQTDYASSLRAYEIVMLVTPIIAIILRFWGRTLGANSKGPTYWWDDWVCLMALTIHLPQLEQLLRVLFIDYWFGDACLTLTKASALLFYQRIFTTNSRAFRYALWVGYLLVGLWWISSIARCLLLCTPVVKYWKPETPGFCRDTDKLYIASAVPSVIIDLYILLLPMPMLWGLQLGRARKYLISGVFICGYLVVAISTGRLIFTVKAGNSLNKDLTYNGVPLLYLIAAEPALSIYCICLPAIFFLFRRIIQEGPLSIFSTSASSKARLTQSSQRSGTGIERRYNNPDASETEVELTRTSGSRDGDVGVPYSGGWHHHKSMINATGEYIQMEDDEENGIRVSKLVDVRSDQKR</sequence>
<keyword evidence="4 7" id="KW-0472">Membrane</keyword>
<feature type="transmembrane region" description="Helical" evidence="7">
    <location>
        <begin position="226"/>
        <end position="249"/>
    </location>
</feature>
<dbReference type="InterPro" id="IPR049326">
    <property type="entry name" value="Rhodopsin_dom_fungi"/>
</dbReference>
<keyword evidence="3 7" id="KW-1133">Transmembrane helix</keyword>
<evidence type="ECO:0000256" key="5">
    <source>
        <dbReference type="ARBA" id="ARBA00038359"/>
    </source>
</evidence>
<comment type="subcellular location">
    <subcellularLocation>
        <location evidence="1">Membrane</location>
        <topology evidence="1">Multi-pass membrane protein</topology>
    </subcellularLocation>
</comment>
<reference evidence="9" key="1">
    <citation type="submission" date="2016-05" db="EMBL/GenBank/DDBJ databases">
        <title>Lichen genome sequencing reveals its rich biosynthetic potential.</title>
        <authorList>
            <person name="Bertrand R.L."/>
            <person name="Abdel-Hameed M."/>
            <person name="Sorensen J.L."/>
        </authorList>
    </citation>
    <scope>NUCLEOTIDE SEQUENCE</scope>
</reference>
<evidence type="ECO:0000256" key="1">
    <source>
        <dbReference type="ARBA" id="ARBA00004141"/>
    </source>
</evidence>
<feature type="transmembrane region" description="Helical" evidence="7">
    <location>
        <begin position="74"/>
        <end position="93"/>
    </location>
</feature>
<evidence type="ECO:0000313" key="9">
    <source>
        <dbReference type="EMBL" id="ANM86543.1"/>
    </source>
</evidence>
<feature type="region of interest" description="Disordered" evidence="6">
    <location>
        <begin position="271"/>
        <end position="309"/>
    </location>
</feature>
<reference evidence="10" key="2">
    <citation type="submission" date="2017-12" db="EMBL/GenBank/DDBJ databases">
        <title>Genome Sequencing Reveals a Rich Biosynthetic Potential.</title>
        <authorList>
            <person name="Bertrand R.L."/>
            <person name="Abdel-Hameed M.E."/>
            <person name="Sorensen J.L."/>
        </authorList>
    </citation>
    <scope>NUCLEOTIDE SEQUENCE</scope>
</reference>
<evidence type="ECO:0000256" key="7">
    <source>
        <dbReference type="SAM" id="Phobius"/>
    </source>
</evidence>
<dbReference type="GO" id="GO:0016020">
    <property type="term" value="C:membrane"/>
    <property type="evidence" value="ECO:0007669"/>
    <property type="project" value="UniProtKB-SubCell"/>
</dbReference>
<evidence type="ECO:0000256" key="2">
    <source>
        <dbReference type="ARBA" id="ARBA00022692"/>
    </source>
</evidence>
<feature type="transmembrane region" description="Helical" evidence="7">
    <location>
        <begin position="184"/>
        <end position="206"/>
    </location>
</feature>
<dbReference type="EMBL" id="MG777512">
    <property type="protein sequence ID" value="AUW31404.1"/>
    <property type="molecule type" value="Genomic_DNA"/>
</dbReference>
<dbReference type="PANTHER" id="PTHR33048">
    <property type="entry name" value="PTH11-LIKE INTEGRAL MEMBRANE PROTEIN (AFU_ORTHOLOGUE AFUA_5G11245)"/>
    <property type="match status" value="1"/>
</dbReference>